<sequence>MHRVGHLGFSLLAYAPVGAALAADDPALAVACGVGVLSLASLPDVDLRLPLVSHRGATHTLAFALLVGLLLGAGGGALDASLAVPTPDLAFVGAFVGVFGVCAHLAADTLTPMGVPWLWPLSGRRYTLGIVRSDDAIANYGLLALGALAAATALGAAR</sequence>
<gene>
    <name evidence="2" type="ORF">ACFQPE_01830</name>
</gene>
<comment type="caution">
    <text evidence="2">The sequence shown here is derived from an EMBL/GenBank/DDBJ whole genome shotgun (WGS) entry which is preliminary data.</text>
</comment>
<dbReference type="GeneID" id="79314504"/>
<accession>A0ABD6A5X8</accession>
<reference evidence="2 3" key="1">
    <citation type="journal article" date="2019" name="Int. J. Syst. Evol. Microbiol.">
        <title>The Global Catalogue of Microorganisms (GCM) 10K type strain sequencing project: providing services to taxonomists for standard genome sequencing and annotation.</title>
        <authorList>
            <consortium name="The Broad Institute Genomics Platform"/>
            <consortium name="The Broad Institute Genome Sequencing Center for Infectious Disease"/>
            <person name="Wu L."/>
            <person name="Ma J."/>
        </authorList>
    </citation>
    <scope>NUCLEOTIDE SEQUENCE [LARGE SCALE GENOMIC DNA]</scope>
    <source>
        <strain evidence="2 3">PSR21</strain>
    </source>
</reference>
<dbReference type="InterPro" id="IPR007404">
    <property type="entry name" value="YdjM-like"/>
</dbReference>
<keyword evidence="3" id="KW-1185">Reference proteome</keyword>
<feature type="transmembrane region" description="Helical" evidence="1">
    <location>
        <begin position="89"/>
        <end position="107"/>
    </location>
</feature>
<dbReference type="EMBL" id="JBHTBF010000001">
    <property type="protein sequence ID" value="MFC7315537.1"/>
    <property type="molecule type" value="Genomic_DNA"/>
</dbReference>
<dbReference type="GO" id="GO:0016787">
    <property type="term" value="F:hydrolase activity"/>
    <property type="evidence" value="ECO:0007669"/>
    <property type="project" value="UniProtKB-KW"/>
</dbReference>
<keyword evidence="1" id="KW-1133">Transmembrane helix</keyword>
<evidence type="ECO:0000256" key="1">
    <source>
        <dbReference type="SAM" id="Phobius"/>
    </source>
</evidence>
<keyword evidence="1" id="KW-0472">Membrane</keyword>
<keyword evidence="2" id="KW-0378">Hydrolase</keyword>
<name>A0ABD6A5X8_9EURY</name>
<dbReference type="Pfam" id="PF04307">
    <property type="entry name" value="YdjM"/>
    <property type="match status" value="1"/>
</dbReference>
<evidence type="ECO:0000313" key="2">
    <source>
        <dbReference type="EMBL" id="MFC7315537.1"/>
    </source>
</evidence>
<feature type="transmembrane region" description="Helical" evidence="1">
    <location>
        <begin position="57"/>
        <end position="77"/>
    </location>
</feature>
<keyword evidence="1" id="KW-0812">Transmembrane</keyword>
<organism evidence="2 3">
    <name type="scientific">Halomarina halobia</name>
    <dbReference type="NCBI Taxonomy" id="3033386"/>
    <lineage>
        <taxon>Archaea</taxon>
        <taxon>Methanobacteriati</taxon>
        <taxon>Methanobacteriota</taxon>
        <taxon>Stenosarchaea group</taxon>
        <taxon>Halobacteria</taxon>
        <taxon>Halobacteriales</taxon>
        <taxon>Natronomonadaceae</taxon>
        <taxon>Halomarina</taxon>
    </lineage>
</organism>
<dbReference type="RefSeq" id="WP_276304939.1">
    <property type="nucleotide sequence ID" value="NZ_CP119992.1"/>
</dbReference>
<dbReference type="Proteomes" id="UP001596547">
    <property type="component" value="Unassembled WGS sequence"/>
</dbReference>
<evidence type="ECO:0000313" key="3">
    <source>
        <dbReference type="Proteomes" id="UP001596547"/>
    </source>
</evidence>
<dbReference type="AlphaFoldDB" id="A0ABD6A5X8"/>
<protein>
    <submittedName>
        <fullName evidence="2">Metal-dependent hydrolase</fullName>
    </submittedName>
</protein>
<proteinExistence type="predicted"/>
<feature type="transmembrane region" description="Helical" evidence="1">
    <location>
        <begin position="137"/>
        <end position="157"/>
    </location>
</feature>